<protein>
    <submittedName>
        <fullName evidence="1">Thioredoxin family protein</fullName>
    </submittedName>
</protein>
<proteinExistence type="predicted"/>
<name>A0AAN4VUS2_9BACT</name>
<dbReference type="NCBIfam" id="TIGR04019">
    <property type="entry name" value="B_thiol_YtxJ"/>
    <property type="match status" value="1"/>
</dbReference>
<dbReference type="SUPFAM" id="SSF52833">
    <property type="entry name" value="Thioredoxin-like"/>
    <property type="match status" value="1"/>
</dbReference>
<organism evidence="1 2">
    <name type="scientific">Persicobacter diffluens</name>
    <dbReference type="NCBI Taxonomy" id="981"/>
    <lineage>
        <taxon>Bacteria</taxon>
        <taxon>Pseudomonadati</taxon>
        <taxon>Bacteroidota</taxon>
        <taxon>Cytophagia</taxon>
        <taxon>Cytophagales</taxon>
        <taxon>Persicobacteraceae</taxon>
        <taxon>Persicobacter</taxon>
    </lineage>
</organism>
<evidence type="ECO:0000313" key="1">
    <source>
        <dbReference type="EMBL" id="GJM59689.1"/>
    </source>
</evidence>
<evidence type="ECO:0000313" key="2">
    <source>
        <dbReference type="Proteomes" id="UP001310022"/>
    </source>
</evidence>
<gene>
    <name evidence="1" type="primary">ytxJ</name>
    <name evidence="1" type="ORF">PEDI_02410</name>
</gene>
<dbReference type="EMBL" id="BQKE01000001">
    <property type="protein sequence ID" value="GJM59689.1"/>
    <property type="molecule type" value="Genomic_DNA"/>
</dbReference>
<accession>A0AAN4VUS2</accession>
<dbReference type="InterPro" id="IPR022551">
    <property type="entry name" value="BrxC"/>
</dbReference>
<sequence length="111" mass="12776">MNWNILEQEQHLEEIREKSFQQPVVIFKHSTRCPISSMSLRFFESNFKEELGVKPYYLDLISFRAISNEIAAQFGVPHQSPQVILIKNGKAVFDTSHHNISFAAIEKAVKA</sequence>
<dbReference type="AlphaFoldDB" id="A0AAN4VUS2"/>
<comment type="caution">
    <text evidence="1">The sequence shown here is derived from an EMBL/GenBank/DDBJ whole genome shotgun (WGS) entry which is preliminary data.</text>
</comment>
<dbReference type="Gene3D" id="3.40.30.10">
    <property type="entry name" value="Glutaredoxin"/>
    <property type="match status" value="1"/>
</dbReference>
<keyword evidence="2" id="KW-1185">Reference proteome</keyword>
<dbReference type="Pfam" id="PF11009">
    <property type="entry name" value="BrxC"/>
    <property type="match status" value="1"/>
</dbReference>
<dbReference type="Proteomes" id="UP001310022">
    <property type="component" value="Unassembled WGS sequence"/>
</dbReference>
<reference evidence="1 2" key="1">
    <citation type="submission" date="2021-12" db="EMBL/GenBank/DDBJ databases">
        <title>Genome sequencing of bacteria with rrn-lacking chromosome and rrn-plasmid.</title>
        <authorList>
            <person name="Anda M."/>
            <person name="Iwasaki W."/>
        </authorList>
    </citation>
    <scope>NUCLEOTIDE SEQUENCE [LARGE SCALE GENOMIC DNA]</scope>
    <source>
        <strain evidence="1 2">NBRC 15940</strain>
    </source>
</reference>
<dbReference type="InterPro" id="IPR036249">
    <property type="entry name" value="Thioredoxin-like_sf"/>
</dbReference>
<dbReference type="RefSeq" id="WP_053406183.1">
    <property type="nucleotide sequence ID" value="NZ_BQKE01000001.1"/>
</dbReference>